<gene>
    <name evidence="2" type="ORF">ACFOGP_19075</name>
</gene>
<proteinExistence type="predicted"/>
<feature type="region of interest" description="Disordered" evidence="1">
    <location>
        <begin position="192"/>
        <end position="219"/>
    </location>
</feature>
<evidence type="ECO:0000256" key="1">
    <source>
        <dbReference type="SAM" id="MobiDB-lite"/>
    </source>
</evidence>
<feature type="compositionally biased region" description="Low complexity" evidence="1">
    <location>
        <begin position="209"/>
        <end position="219"/>
    </location>
</feature>
<sequence>MPDPVSKVEIEDVLSSIRRLVSEEPLPSRRRAAMAEAKDRLVLTPAQRVGDSDDDADVTDAAPAFEGETDTGTAPEAEVVTGAEPASEPEGESAPADTSSVIRLTNPVTVAEPEPNAETVAYAPANDAGAADVTPKLSLEARIAGLEAALVRSGGTWEPDGSEDGTSDETRPLSADANYDFLADWEREAAAAALAEAEDEADTAEAEAADTTPETAAVEAPDTALLLTEEHALIEVPDVEDEPAERAEVKAAAEAEDAETSLFADEAEQPAEDAAAAETDDELVVLSDEPAEPVAEDETAEVSEADDQIDIVASIDRFLAEAEEKEAAEDATVQEAPAETGAADEEAEDEVFALMNEVDAEPEVEDAAESKSVPEPEPEAIAETDLEAEAPAEPEEAADAEAETSAESEPDASDAPEPEAEIAFFTARRPAPQPVEEQPAADWEDFEDVASFEDYSGVDETVDAFAEETDDLDGTLADDSLDDDIPDAQDESVFASEEAVLDEEALREMVAELVREELQGVLGERITRNVRRLVRREIERALALRDLSS</sequence>
<feature type="compositionally biased region" description="Acidic residues" evidence="1">
    <location>
        <begin position="342"/>
        <end position="351"/>
    </location>
</feature>
<feature type="compositionally biased region" description="Acidic residues" evidence="1">
    <location>
        <begin position="278"/>
        <end position="308"/>
    </location>
</feature>
<keyword evidence="3" id="KW-1185">Reference proteome</keyword>
<feature type="region of interest" description="Disordered" evidence="1">
    <location>
        <begin position="23"/>
        <end position="101"/>
    </location>
</feature>
<feature type="compositionally biased region" description="Acidic residues" evidence="1">
    <location>
        <begin position="196"/>
        <end position="208"/>
    </location>
</feature>
<feature type="compositionally biased region" description="Acidic residues" evidence="1">
    <location>
        <begin position="358"/>
        <end position="367"/>
    </location>
</feature>
<evidence type="ECO:0000313" key="2">
    <source>
        <dbReference type="EMBL" id="MFC3144832.1"/>
    </source>
</evidence>
<accession>A0ABV7GYI5</accession>
<feature type="compositionally biased region" description="Basic and acidic residues" evidence="1">
    <location>
        <begin position="244"/>
        <end position="253"/>
    </location>
</feature>
<feature type="region of interest" description="Disordered" evidence="1">
    <location>
        <begin position="320"/>
        <end position="444"/>
    </location>
</feature>
<evidence type="ECO:0000313" key="3">
    <source>
        <dbReference type="Proteomes" id="UP001595632"/>
    </source>
</evidence>
<dbReference type="Proteomes" id="UP001595632">
    <property type="component" value="Unassembled WGS sequence"/>
</dbReference>
<protein>
    <submittedName>
        <fullName evidence="2">Uncharacterized protein</fullName>
    </submittedName>
</protein>
<reference evidence="3" key="1">
    <citation type="journal article" date="2019" name="Int. J. Syst. Evol. Microbiol.">
        <title>The Global Catalogue of Microorganisms (GCM) 10K type strain sequencing project: providing services to taxonomists for standard genome sequencing and annotation.</title>
        <authorList>
            <consortium name="The Broad Institute Genomics Platform"/>
            <consortium name="The Broad Institute Genome Sequencing Center for Infectious Disease"/>
            <person name="Wu L."/>
            <person name="Ma J."/>
        </authorList>
    </citation>
    <scope>NUCLEOTIDE SEQUENCE [LARGE SCALE GENOMIC DNA]</scope>
    <source>
        <strain evidence="3">KCTC 52366</strain>
    </source>
</reference>
<dbReference type="EMBL" id="JBHRTB010000010">
    <property type="protein sequence ID" value="MFC3144832.1"/>
    <property type="molecule type" value="Genomic_DNA"/>
</dbReference>
<comment type="caution">
    <text evidence="2">The sequence shown here is derived from an EMBL/GenBank/DDBJ whole genome shotgun (WGS) entry which is preliminary data.</text>
</comment>
<feature type="compositionally biased region" description="Acidic residues" evidence="1">
    <location>
        <begin position="254"/>
        <end position="271"/>
    </location>
</feature>
<feature type="region of interest" description="Disordered" evidence="1">
    <location>
        <begin position="152"/>
        <end position="175"/>
    </location>
</feature>
<dbReference type="RefSeq" id="WP_275634400.1">
    <property type="nucleotide sequence ID" value="NZ_JARGYD010000009.1"/>
</dbReference>
<organism evidence="2 3">
    <name type="scientific">Psychromarinibacter halotolerans</name>
    <dbReference type="NCBI Taxonomy" id="1775175"/>
    <lineage>
        <taxon>Bacteria</taxon>
        <taxon>Pseudomonadati</taxon>
        <taxon>Pseudomonadota</taxon>
        <taxon>Alphaproteobacteria</taxon>
        <taxon>Rhodobacterales</taxon>
        <taxon>Paracoccaceae</taxon>
        <taxon>Psychromarinibacter</taxon>
    </lineage>
</organism>
<feature type="region of interest" description="Disordered" evidence="1">
    <location>
        <begin position="235"/>
        <end position="308"/>
    </location>
</feature>
<feature type="compositionally biased region" description="Low complexity" evidence="1">
    <location>
        <begin position="82"/>
        <end position="96"/>
    </location>
</feature>
<feature type="compositionally biased region" description="Acidic residues" evidence="1">
    <location>
        <begin position="376"/>
        <end position="420"/>
    </location>
</feature>
<name>A0ABV7GYI5_9RHOB</name>